<dbReference type="Proteomes" id="UP000292447">
    <property type="component" value="Chromosome IV"/>
</dbReference>
<dbReference type="PRINTS" id="PR00469">
    <property type="entry name" value="PNDRDTASEII"/>
</dbReference>
<dbReference type="STRING" id="2163413.A0A4P6XU55"/>
<name>A0A4P6XU55_9ASCO</name>
<dbReference type="EMBL" id="CP034459">
    <property type="protein sequence ID" value="QBM89718.1"/>
    <property type="molecule type" value="Genomic_DNA"/>
</dbReference>
<evidence type="ECO:0000313" key="6">
    <source>
        <dbReference type="EMBL" id="QBM89718.1"/>
    </source>
</evidence>
<proteinExistence type="inferred from homology"/>
<keyword evidence="4" id="KW-0560">Oxidoreductase</keyword>
<keyword evidence="7" id="KW-1185">Reference proteome</keyword>
<dbReference type="GO" id="GO:0005737">
    <property type="term" value="C:cytoplasm"/>
    <property type="evidence" value="ECO:0007669"/>
    <property type="project" value="TreeGrafter"/>
</dbReference>
<evidence type="ECO:0000256" key="1">
    <source>
        <dbReference type="ARBA" id="ARBA00006442"/>
    </source>
</evidence>
<evidence type="ECO:0000259" key="5">
    <source>
        <dbReference type="Pfam" id="PF07992"/>
    </source>
</evidence>
<dbReference type="PANTHER" id="PTHR43735:SF3">
    <property type="entry name" value="FERROPTOSIS SUPPRESSOR PROTEIN 1"/>
    <property type="match status" value="1"/>
</dbReference>
<dbReference type="SUPFAM" id="SSF51905">
    <property type="entry name" value="FAD/NAD(P)-binding domain"/>
    <property type="match status" value="2"/>
</dbReference>
<dbReference type="Gene3D" id="3.50.50.100">
    <property type="match status" value="1"/>
</dbReference>
<evidence type="ECO:0000256" key="4">
    <source>
        <dbReference type="ARBA" id="ARBA00023002"/>
    </source>
</evidence>
<evidence type="ECO:0000256" key="2">
    <source>
        <dbReference type="ARBA" id="ARBA00022630"/>
    </source>
</evidence>
<keyword evidence="2" id="KW-0285">Flavoprotein</keyword>
<protein>
    <submittedName>
        <fullName evidence="6">NADH dehydrogenase, FAD-containing subunit</fullName>
    </submittedName>
</protein>
<accession>A0A4P6XU55</accession>
<evidence type="ECO:0000256" key="3">
    <source>
        <dbReference type="ARBA" id="ARBA00022827"/>
    </source>
</evidence>
<reference evidence="7" key="1">
    <citation type="submission" date="2019-03" db="EMBL/GenBank/DDBJ databases">
        <title>Snf2 controls pulcherriminic acid biosynthesis and connects pigmentation and antifungal activity of the yeast Metschnikowia pulcherrima.</title>
        <authorList>
            <person name="Gore-Lloyd D."/>
            <person name="Sumann I."/>
            <person name="Brachmann A.O."/>
            <person name="Schneeberger K."/>
            <person name="Ortiz-Merino R.A."/>
            <person name="Moreno-Beltran M."/>
            <person name="Schlaefli M."/>
            <person name="Kirner P."/>
            <person name="Santos Kron A."/>
            <person name="Wolfe K.H."/>
            <person name="Piel J."/>
            <person name="Ahrens C.H."/>
            <person name="Henk D."/>
            <person name="Freimoser F.M."/>
        </authorList>
    </citation>
    <scope>NUCLEOTIDE SEQUENCE [LARGE SCALE GENOMIC DNA]</scope>
    <source>
        <strain evidence="7">APC 1.2</strain>
    </source>
</reference>
<dbReference type="AlphaFoldDB" id="A0A4P6XU55"/>
<gene>
    <name evidence="6" type="primary">MPUL0D07990</name>
    <name evidence="6" type="ORF">METSCH_D07990</name>
</gene>
<organism evidence="6 7">
    <name type="scientific">Metschnikowia aff. pulcherrima</name>
    <dbReference type="NCBI Taxonomy" id="2163413"/>
    <lineage>
        <taxon>Eukaryota</taxon>
        <taxon>Fungi</taxon>
        <taxon>Dikarya</taxon>
        <taxon>Ascomycota</taxon>
        <taxon>Saccharomycotina</taxon>
        <taxon>Pichiomycetes</taxon>
        <taxon>Metschnikowiaceae</taxon>
        <taxon>Metschnikowia</taxon>
    </lineage>
</organism>
<keyword evidence="3" id="KW-0274">FAD</keyword>
<sequence>MPRVGIIGGSYAGLKALATVFNIGKTANLDVTLVAPSTHAYYNLASPRLISEPGKFDNTIFSIRDIVKETSGNKGRFLHGHVTGVNFKKRELSVNSVSGNDSKLAYDILVIASGTQAKWAGYKVNTNHEEARREIMATNRALQEARSVAIVGGGVTGVETAGEIAAEFHRAKVTLYTGASAPLEGVASALSEEATSKLERLGVEIVNNVFIDSVKHKTEGHGDVSNIVLDNGETREYDVILESFITGPYSAFLPSDVKDEQGYVITDADLLVKGQKGVIALGDIVSGSSKSVVDLKFGQAEIFSATIEKLIEDVDKPGFFAEPGDANSEDSRYSPVTHTMVIPISRHGGVGMSYWIPLPSVLVWWGKAKTYMIEKARTQFM</sequence>
<dbReference type="InterPro" id="IPR036188">
    <property type="entry name" value="FAD/NAD-bd_sf"/>
</dbReference>
<evidence type="ECO:0000313" key="7">
    <source>
        <dbReference type="Proteomes" id="UP000292447"/>
    </source>
</evidence>
<comment type="similarity">
    <text evidence="1">Belongs to the FAD-dependent oxidoreductase family.</text>
</comment>
<dbReference type="GO" id="GO:0050660">
    <property type="term" value="F:flavin adenine dinucleotide binding"/>
    <property type="evidence" value="ECO:0007669"/>
    <property type="project" value="TreeGrafter"/>
</dbReference>
<dbReference type="GO" id="GO:0004174">
    <property type="term" value="F:electron-transferring-flavoprotein dehydrogenase activity"/>
    <property type="evidence" value="ECO:0007669"/>
    <property type="project" value="TreeGrafter"/>
</dbReference>
<dbReference type="InterPro" id="IPR023753">
    <property type="entry name" value="FAD/NAD-binding_dom"/>
</dbReference>
<dbReference type="Pfam" id="PF07992">
    <property type="entry name" value="Pyr_redox_2"/>
    <property type="match status" value="1"/>
</dbReference>
<feature type="domain" description="FAD/NAD(P)-binding" evidence="5">
    <location>
        <begin position="3"/>
        <end position="290"/>
    </location>
</feature>
<dbReference type="PRINTS" id="PR00368">
    <property type="entry name" value="FADPNR"/>
</dbReference>
<dbReference type="PANTHER" id="PTHR43735">
    <property type="entry name" value="APOPTOSIS-INDUCING FACTOR 1"/>
    <property type="match status" value="1"/>
</dbReference>